<sequence>MGKSLLSRLRSVLVKEDRGGTEVSCPRKHGLPTHMLHRHLEDSTPHWRTGAMRQMPLSETPPRETRTAGAGQTACCHSLEAKVRTDLKGTALTHSEWKLFSDGSCFRHPQKGLQSGYAVVRSHGAGTEVLEAEKLQGSQSAQRAEVLALIRALQLAEGKAVNIYTDSAYAVGAAHVELGQWLRAGFLTAGGKPIKHGQEMKDLGLPDTRTPTVWWLRETRQQTKLQNRLHVTKLGSKW</sequence>
<reference evidence="2" key="2">
    <citation type="submission" date="2025-08" db="UniProtKB">
        <authorList>
            <consortium name="Ensembl"/>
        </authorList>
    </citation>
    <scope>IDENTIFICATION</scope>
</reference>
<dbReference type="GO" id="GO:0004523">
    <property type="term" value="F:RNA-DNA hybrid ribonuclease activity"/>
    <property type="evidence" value="ECO:0007669"/>
    <property type="project" value="InterPro"/>
</dbReference>
<dbReference type="GeneTree" id="ENSGT01030000235300"/>
<evidence type="ECO:0000259" key="1">
    <source>
        <dbReference type="PROSITE" id="PS50879"/>
    </source>
</evidence>
<dbReference type="SUPFAM" id="SSF53098">
    <property type="entry name" value="Ribonuclease H-like"/>
    <property type="match status" value="1"/>
</dbReference>
<protein>
    <recommendedName>
        <fullName evidence="1">RNase H type-1 domain-containing protein</fullName>
    </recommendedName>
</protein>
<proteinExistence type="predicted"/>
<dbReference type="Proteomes" id="UP000007635">
    <property type="component" value="Chromosome IV"/>
</dbReference>
<feature type="domain" description="RNase H type-1" evidence="1">
    <location>
        <begin position="93"/>
        <end position="238"/>
    </location>
</feature>
<organism evidence="2 3">
    <name type="scientific">Gasterosteus aculeatus aculeatus</name>
    <name type="common">three-spined stickleback</name>
    <dbReference type="NCBI Taxonomy" id="481459"/>
    <lineage>
        <taxon>Eukaryota</taxon>
        <taxon>Metazoa</taxon>
        <taxon>Chordata</taxon>
        <taxon>Craniata</taxon>
        <taxon>Vertebrata</taxon>
        <taxon>Euteleostomi</taxon>
        <taxon>Actinopterygii</taxon>
        <taxon>Neopterygii</taxon>
        <taxon>Teleostei</taxon>
        <taxon>Neoteleostei</taxon>
        <taxon>Acanthomorphata</taxon>
        <taxon>Eupercaria</taxon>
        <taxon>Perciformes</taxon>
        <taxon>Cottioidei</taxon>
        <taxon>Gasterosteales</taxon>
        <taxon>Gasterosteidae</taxon>
        <taxon>Gasterosteus</taxon>
    </lineage>
</organism>
<evidence type="ECO:0000313" key="2">
    <source>
        <dbReference type="Ensembl" id="ENSGACP00000068870.1"/>
    </source>
</evidence>
<dbReference type="Gene3D" id="3.30.420.10">
    <property type="entry name" value="Ribonuclease H-like superfamily/Ribonuclease H"/>
    <property type="match status" value="1"/>
</dbReference>
<accession>A0AAQ4S0Y0</accession>
<dbReference type="GO" id="GO:0003676">
    <property type="term" value="F:nucleic acid binding"/>
    <property type="evidence" value="ECO:0007669"/>
    <property type="project" value="InterPro"/>
</dbReference>
<keyword evidence="3" id="KW-1185">Reference proteome</keyword>
<dbReference type="InterPro" id="IPR012337">
    <property type="entry name" value="RNaseH-like_sf"/>
</dbReference>
<reference evidence="2 3" key="1">
    <citation type="journal article" date="2021" name="G3 (Bethesda)">
        <title>Improved contiguity of the threespine stickleback genome using long-read sequencing.</title>
        <authorList>
            <person name="Nath S."/>
            <person name="Shaw D.E."/>
            <person name="White M.A."/>
        </authorList>
    </citation>
    <scope>NUCLEOTIDE SEQUENCE [LARGE SCALE GENOMIC DNA]</scope>
    <source>
        <strain evidence="2 3">Lake Benthic</strain>
    </source>
</reference>
<dbReference type="InterPro" id="IPR002156">
    <property type="entry name" value="RNaseH_domain"/>
</dbReference>
<evidence type="ECO:0000313" key="3">
    <source>
        <dbReference type="Proteomes" id="UP000007635"/>
    </source>
</evidence>
<name>A0AAQ4S0Y0_GASAC</name>
<dbReference type="Pfam" id="PF00075">
    <property type="entry name" value="RNase_H"/>
    <property type="match status" value="1"/>
</dbReference>
<dbReference type="AlphaFoldDB" id="A0AAQ4S0Y0"/>
<reference evidence="2" key="3">
    <citation type="submission" date="2025-09" db="UniProtKB">
        <authorList>
            <consortium name="Ensembl"/>
        </authorList>
    </citation>
    <scope>IDENTIFICATION</scope>
</reference>
<dbReference type="Ensembl" id="ENSGACT00000082372.1">
    <property type="protein sequence ID" value="ENSGACP00000068870.1"/>
    <property type="gene ID" value="ENSGACG00000032382.1"/>
</dbReference>
<dbReference type="InterPro" id="IPR036397">
    <property type="entry name" value="RNaseH_sf"/>
</dbReference>
<dbReference type="PROSITE" id="PS50879">
    <property type="entry name" value="RNASE_H_1"/>
    <property type="match status" value="1"/>
</dbReference>